<sequence length="92" mass="11258">MPNITLSIPEEIYLKMKKHREIKWSEVARKAIVDYLRKIEESYEISSEELLKELGKEFKKDIEETDLEVYEKGYKKMREEEWKRQSMIQTRS</sequence>
<gene>
    <name evidence="1" type="ordered locus">Metvu_1114</name>
</gene>
<dbReference type="HOGENOM" id="CLU_175270_3_1_2"/>
<dbReference type="RefSeq" id="WP_015733192.1">
    <property type="nucleotide sequence ID" value="NC_013407.1"/>
</dbReference>
<name>C9RHC0_METVM</name>
<dbReference type="KEGG" id="mvu:Metvu_1114"/>
<accession>C9RHC0</accession>
<dbReference type="GeneID" id="8513453"/>
<dbReference type="AlphaFoldDB" id="C9RHC0"/>
<dbReference type="EMBL" id="CP001787">
    <property type="protein sequence ID" value="ACX72972.1"/>
    <property type="molecule type" value="Genomic_DNA"/>
</dbReference>
<proteinExistence type="predicted"/>
<keyword evidence="2" id="KW-1185">Reference proteome</keyword>
<dbReference type="eggNOG" id="arCOG07235">
    <property type="taxonomic scope" value="Archaea"/>
</dbReference>
<dbReference type="STRING" id="579137.Metvu_1114"/>
<evidence type="ECO:0000313" key="1">
    <source>
        <dbReference type="EMBL" id="ACX72972.1"/>
    </source>
</evidence>
<organism evidence="1 2">
    <name type="scientific">Methanocaldococcus vulcanius (strain ATCC 700851 / DSM 12094 / M7)</name>
    <name type="common">Methanococcus vulcanius</name>
    <dbReference type="NCBI Taxonomy" id="579137"/>
    <lineage>
        <taxon>Archaea</taxon>
        <taxon>Methanobacteriati</taxon>
        <taxon>Methanobacteriota</taxon>
        <taxon>Methanomada group</taxon>
        <taxon>Methanococci</taxon>
        <taxon>Methanococcales</taxon>
        <taxon>Methanocaldococcaceae</taxon>
        <taxon>Methanocaldococcus</taxon>
    </lineage>
</organism>
<protein>
    <submittedName>
        <fullName evidence="1">Uncharacterized protein</fullName>
    </submittedName>
</protein>
<evidence type="ECO:0000313" key="2">
    <source>
        <dbReference type="Proteomes" id="UP000002063"/>
    </source>
</evidence>
<dbReference type="Proteomes" id="UP000002063">
    <property type="component" value="Chromosome"/>
</dbReference>
<dbReference type="OrthoDB" id="39930at2157"/>
<reference evidence="1" key="1">
    <citation type="submission" date="2009-10" db="EMBL/GenBank/DDBJ databases">
        <title>Complete sequence of chromosome of Methanocaldococcus vulcanius M7.</title>
        <authorList>
            <consortium name="US DOE Joint Genome Institute"/>
            <person name="Lucas S."/>
            <person name="Copeland A."/>
            <person name="Lapidus A."/>
            <person name="Glavina del Rio T."/>
            <person name="Dalin E."/>
            <person name="Tice H."/>
            <person name="Bruce D."/>
            <person name="Goodwin L."/>
            <person name="Pitluck S."/>
            <person name="Lcollab F.I."/>
            <person name="Brettin T."/>
            <person name="Detter J.C."/>
            <person name="Han C."/>
            <person name="Tapia R."/>
            <person name="Kuske C.R."/>
            <person name="Schmutz J."/>
            <person name="Larimer F."/>
            <person name="Land M."/>
            <person name="Hauser L."/>
            <person name="Kyrpides N."/>
            <person name="Ovchinikova G."/>
            <person name="Sieprawska-Lupa M."/>
            <person name="Whitman W.B."/>
            <person name="Woyke T."/>
        </authorList>
    </citation>
    <scope>NUCLEOTIDE SEQUENCE [LARGE SCALE GENOMIC DNA]</scope>
    <source>
        <strain evidence="1">M7</strain>
    </source>
</reference>